<dbReference type="PANTHER" id="PTHR46797:SF23">
    <property type="entry name" value="HTH-TYPE TRANSCRIPTIONAL REGULATOR SUTR"/>
    <property type="match status" value="1"/>
</dbReference>
<protein>
    <submittedName>
        <fullName evidence="5">Transcriptional regulator</fullName>
    </submittedName>
</protein>
<dbReference type="CDD" id="cd00093">
    <property type="entry name" value="HTH_XRE"/>
    <property type="match status" value="1"/>
</dbReference>
<dbReference type="InterPro" id="IPR010982">
    <property type="entry name" value="Lambda_DNA-bd_dom_sf"/>
</dbReference>
<proteinExistence type="predicted"/>
<dbReference type="PROSITE" id="PS50943">
    <property type="entry name" value="HTH_CROC1"/>
    <property type="match status" value="1"/>
</dbReference>
<accession>A0A246WL25</accession>
<dbReference type="Gene3D" id="1.10.260.40">
    <property type="entry name" value="lambda repressor-like DNA-binding domains"/>
    <property type="match status" value="1"/>
</dbReference>
<evidence type="ECO:0000256" key="1">
    <source>
        <dbReference type="ARBA" id="ARBA00023015"/>
    </source>
</evidence>
<dbReference type="InterPro" id="IPR001387">
    <property type="entry name" value="Cro/C1-type_HTH"/>
</dbReference>
<dbReference type="PANTHER" id="PTHR46797">
    <property type="entry name" value="HTH-TYPE TRANSCRIPTIONAL REGULATOR"/>
    <property type="match status" value="1"/>
</dbReference>
<sequence length="87" mass="9756">MKNMETLPSAREIFGLNVRKARRLKEISQEELAFQAGISRTYLSQVEGGTRNISVDHMEALANALEIALQKLLDPALFVMTSVHLED</sequence>
<comment type="caution">
    <text evidence="5">The sequence shown here is derived from an EMBL/GenBank/DDBJ whole genome shotgun (WGS) entry which is preliminary data.</text>
</comment>
<dbReference type="GO" id="GO:0003677">
    <property type="term" value="F:DNA binding"/>
    <property type="evidence" value="ECO:0007669"/>
    <property type="project" value="UniProtKB-KW"/>
</dbReference>
<gene>
    <name evidence="5" type="ORF">CEJ42_21450</name>
</gene>
<reference evidence="5 6" key="1">
    <citation type="submission" date="2017-06" db="EMBL/GenBank/DDBJ databases">
        <title>Herbaspirillum phytohormonus sp. nov., isolated from the root nodule of Robinia pseudoacacia in lead-zinc mine.</title>
        <authorList>
            <person name="Fan M."/>
            <person name="Lin Y."/>
        </authorList>
    </citation>
    <scope>NUCLEOTIDE SEQUENCE [LARGE SCALE GENOMIC DNA]</scope>
    <source>
        <strain evidence="5 6">HZ10</strain>
    </source>
</reference>
<dbReference type="GO" id="GO:0003700">
    <property type="term" value="F:DNA-binding transcription factor activity"/>
    <property type="evidence" value="ECO:0007669"/>
    <property type="project" value="TreeGrafter"/>
</dbReference>
<keyword evidence="3" id="KW-0804">Transcription</keyword>
<dbReference type="SMART" id="SM00530">
    <property type="entry name" value="HTH_XRE"/>
    <property type="match status" value="1"/>
</dbReference>
<dbReference type="EMBL" id="NJGU01000014">
    <property type="protein sequence ID" value="OWY27002.1"/>
    <property type="molecule type" value="Genomic_DNA"/>
</dbReference>
<dbReference type="Proteomes" id="UP000197596">
    <property type="component" value="Unassembled WGS sequence"/>
</dbReference>
<feature type="domain" description="HTH cro/C1-type" evidence="4">
    <location>
        <begin position="18"/>
        <end position="72"/>
    </location>
</feature>
<keyword evidence="1" id="KW-0805">Transcription regulation</keyword>
<dbReference type="GO" id="GO:0005829">
    <property type="term" value="C:cytosol"/>
    <property type="evidence" value="ECO:0007669"/>
    <property type="project" value="TreeGrafter"/>
</dbReference>
<dbReference type="AlphaFoldDB" id="A0A246WL25"/>
<evidence type="ECO:0000259" key="4">
    <source>
        <dbReference type="PROSITE" id="PS50943"/>
    </source>
</evidence>
<dbReference type="InterPro" id="IPR050807">
    <property type="entry name" value="TransReg_Diox_bact_type"/>
</dbReference>
<evidence type="ECO:0000313" key="6">
    <source>
        <dbReference type="Proteomes" id="UP000197596"/>
    </source>
</evidence>
<keyword evidence="2" id="KW-0238">DNA-binding</keyword>
<dbReference type="Pfam" id="PF01381">
    <property type="entry name" value="HTH_3"/>
    <property type="match status" value="1"/>
</dbReference>
<evidence type="ECO:0000313" key="5">
    <source>
        <dbReference type="EMBL" id="OWY27002.1"/>
    </source>
</evidence>
<dbReference type="SUPFAM" id="SSF47413">
    <property type="entry name" value="lambda repressor-like DNA-binding domains"/>
    <property type="match status" value="1"/>
</dbReference>
<organism evidence="5 6">
    <name type="scientific">Herbaspirillum robiniae</name>
    <dbReference type="NCBI Taxonomy" id="2014887"/>
    <lineage>
        <taxon>Bacteria</taxon>
        <taxon>Pseudomonadati</taxon>
        <taxon>Pseudomonadota</taxon>
        <taxon>Betaproteobacteria</taxon>
        <taxon>Burkholderiales</taxon>
        <taxon>Oxalobacteraceae</taxon>
        <taxon>Herbaspirillum</taxon>
    </lineage>
</organism>
<evidence type="ECO:0000256" key="3">
    <source>
        <dbReference type="ARBA" id="ARBA00023163"/>
    </source>
</evidence>
<evidence type="ECO:0000256" key="2">
    <source>
        <dbReference type="ARBA" id="ARBA00023125"/>
    </source>
</evidence>
<name>A0A246WL25_9BURK</name>